<sequence>MLNKVPGLLPTIDSYREIFPSLLSANGNVSTERIPLPDQLEYIRHQVYGGYGSIYANVLVFHDNIIYSEVSIVANNDLFRDYYLKEITVPLQCSGDTMWWDRIYDDNVSLYRNVHPDFLWELENNKRYEPRELTIFYNMNTPQYLSKEGTIYHVDGDYIYFAELNLKYLLEEKKYNIIEKLLFSVNPVGRMYACAALDSVVLHKGYKPDSKIQTQMAIIREGGMRFDSGIISCWVNKFEYDHFDLVKNNPFM</sequence>
<dbReference type="Proteomes" id="UP001464555">
    <property type="component" value="Unassembled WGS sequence"/>
</dbReference>
<gene>
    <name evidence="1" type="ORF">AAEO56_13150</name>
</gene>
<accession>A0ABU9HZ57</accession>
<protein>
    <recommendedName>
        <fullName evidence="3">DKNYY family protein</fullName>
    </recommendedName>
</protein>
<name>A0ABU9HZ57_9FLAO</name>
<dbReference type="EMBL" id="JBBYHR010000007">
    <property type="protein sequence ID" value="MEL1245217.1"/>
    <property type="molecule type" value="Genomic_DNA"/>
</dbReference>
<proteinExistence type="predicted"/>
<evidence type="ECO:0008006" key="3">
    <source>
        <dbReference type="Google" id="ProtNLM"/>
    </source>
</evidence>
<dbReference type="RefSeq" id="WP_341697530.1">
    <property type="nucleotide sequence ID" value="NZ_JBBYHR010000007.1"/>
</dbReference>
<keyword evidence="2" id="KW-1185">Reference proteome</keyword>
<evidence type="ECO:0000313" key="2">
    <source>
        <dbReference type="Proteomes" id="UP001464555"/>
    </source>
</evidence>
<comment type="caution">
    <text evidence="1">The sequence shown here is derived from an EMBL/GenBank/DDBJ whole genome shotgun (WGS) entry which is preliminary data.</text>
</comment>
<evidence type="ECO:0000313" key="1">
    <source>
        <dbReference type="EMBL" id="MEL1245217.1"/>
    </source>
</evidence>
<organism evidence="1 2">
    <name type="scientific">Flavobacterium arundinis</name>
    <dbReference type="NCBI Taxonomy" id="3139143"/>
    <lineage>
        <taxon>Bacteria</taxon>
        <taxon>Pseudomonadati</taxon>
        <taxon>Bacteroidota</taxon>
        <taxon>Flavobacteriia</taxon>
        <taxon>Flavobacteriales</taxon>
        <taxon>Flavobacteriaceae</taxon>
        <taxon>Flavobacterium</taxon>
    </lineage>
</organism>
<reference evidence="1 2" key="1">
    <citation type="submission" date="2024-04" db="EMBL/GenBank/DDBJ databases">
        <title>Flavobacterium sp. DGU11 16S ribosomal RNA gene Genome sequencing and assembly.</title>
        <authorList>
            <person name="Park S."/>
        </authorList>
    </citation>
    <scope>NUCLEOTIDE SEQUENCE [LARGE SCALE GENOMIC DNA]</scope>
    <source>
        <strain evidence="1 2">DGU11</strain>
    </source>
</reference>